<evidence type="ECO:0008006" key="5">
    <source>
        <dbReference type="Google" id="ProtNLM"/>
    </source>
</evidence>
<reference evidence="3" key="1">
    <citation type="submission" date="2021-02" db="EMBL/GenBank/DDBJ databases">
        <authorList>
            <person name="Dougan E. K."/>
            <person name="Rhodes N."/>
            <person name="Thang M."/>
            <person name="Chan C."/>
        </authorList>
    </citation>
    <scope>NUCLEOTIDE SEQUENCE</scope>
</reference>
<feature type="transmembrane region" description="Helical" evidence="2">
    <location>
        <begin position="459"/>
        <end position="478"/>
    </location>
</feature>
<evidence type="ECO:0000256" key="2">
    <source>
        <dbReference type="SAM" id="Phobius"/>
    </source>
</evidence>
<evidence type="ECO:0000256" key="1">
    <source>
        <dbReference type="SAM" id="MobiDB-lite"/>
    </source>
</evidence>
<feature type="transmembrane region" description="Helical" evidence="2">
    <location>
        <begin position="490"/>
        <end position="515"/>
    </location>
</feature>
<proteinExistence type="predicted"/>
<feature type="transmembrane region" description="Helical" evidence="2">
    <location>
        <begin position="240"/>
        <end position="266"/>
    </location>
</feature>
<keyword evidence="4" id="KW-1185">Reference proteome</keyword>
<feature type="region of interest" description="Disordered" evidence="1">
    <location>
        <begin position="1"/>
        <end position="25"/>
    </location>
</feature>
<gene>
    <name evidence="3" type="ORF">SNAT2548_LOCUS9446</name>
</gene>
<keyword evidence="2" id="KW-0472">Membrane</keyword>
<feature type="transmembrane region" description="Helical" evidence="2">
    <location>
        <begin position="416"/>
        <end position="438"/>
    </location>
</feature>
<organism evidence="3 4">
    <name type="scientific">Symbiodinium natans</name>
    <dbReference type="NCBI Taxonomy" id="878477"/>
    <lineage>
        <taxon>Eukaryota</taxon>
        <taxon>Sar</taxon>
        <taxon>Alveolata</taxon>
        <taxon>Dinophyceae</taxon>
        <taxon>Suessiales</taxon>
        <taxon>Symbiodiniaceae</taxon>
        <taxon>Symbiodinium</taxon>
    </lineage>
</organism>
<dbReference type="InterPro" id="IPR035897">
    <property type="entry name" value="Toll_tir_struct_dom_sf"/>
</dbReference>
<comment type="caution">
    <text evidence="3">The sequence shown here is derived from an EMBL/GenBank/DDBJ whole genome shotgun (WGS) entry which is preliminary data.</text>
</comment>
<feature type="transmembrane region" description="Helical" evidence="2">
    <location>
        <begin position="384"/>
        <end position="404"/>
    </location>
</feature>
<protein>
    <recommendedName>
        <fullName evidence="5">Transmembrane protein</fullName>
    </recommendedName>
</protein>
<name>A0A812KNZ1_9DINO</name>
<feature type="transmembrane region" description="Helical" evidence="2">
    <location>
        <begin position="145"/>
        <end position="163"/>
    </location>
</feature>
<dbReference type="Proteomes" id="UP000604046">
    <property type="component" value="Unassembled WGS sequence"/>
</dbReference>
<dbReference type="AlphaFoldDB" id="A0A812KNZ1"/>
<keyword evidence="2" id="KW-1133">Transmembrane helix</keyword>
<feature type="transmembrane region" description="Helical" evidence="2">
    <location>
        <begin position="272"/>
        <end position="299"/>
    </location>
</feature>
<dbReference type="OrthoDB" id="2157530at2759"/>
<dbReference type="Gene3D" id="3.40.50.10140">
    <property type="entry name" value="Toll/interleukin-1 receptor homology (TIR) domain"/>
    <property type="match status" value="1"/>
</dbReference>
<evidence type="ECO:0000313" key="4">
    <source>
        <dbReference type="Proteomes" id="UP000604046"/>
    </source>
</evidence>
<dbReference type="EMBL" id="CAJNDS010000735">
    <property type="protein sequence ID" value="CAE7231055.1"/>
    <property type="molecule type" value="Genomic_DNA"/>
</dbReference>
<feature type="transmembrane region" description="Helical" evidence="2">
    <location>
        <begin position="98"/>
        <end position="125"/>
    </location>
</feature>
<accession>A0A812KNZ1</accession>
<sequence>MAPSSPSNAASLSAASLSAESQEATAEQRKELRMADYVAKMQIASPEVLRVTPAHMALCRFGKAFRDTEEKLFHKSKRSQEIERFWSHSWHGNSWAKVLTLFVLYNGLPAAVLGTLAAAVMMVLFSLEVLPGFNRTPGIPDAESSVWSLCAGLLVYAIVLVQWRPQQRVFFDRVCISEDDPDLKAKAIRSLAGMLKNSKQMLVLWDQSWSTRLWCLFELAAFLKCKKAKSEQVLIVRPTLVGPCSITVFTTVSAGMLGVLTFPVLASPDARFWAAATLLPLAGFVACFSAAFVVAFVYLRRYFHSVHTFVEKLRSGNFDEVACSCCQQNHVNKRGQQIVCDREVVKRCVVAWFGSVAAFEDIINEEVVDVVARELREGVFTRSWALQVGAPLLWGLMDIAAIFFRYSFWGIGFDLAATGIIVWLLVVPLVLEVTTFLIRRFCSSSRTCCSTLSGLFCQLATFFLIGLFVLLILAAWSWPKFLITVHDLKYSLWSGAFLGQVLLMAGLVILMEWLVGKPKLERSPVPDSISHSCGPGNNLEVEEQDLEETVPADRVEITL</sequence>
<evidence type="ECO:0000313" key="3">
    <source>
        <dbReference type="EMBL" id="CAE7231055.1"/>
    </source>
</evidence>
<keyword evidence="2" id="KW-0812">Transmembrane</keyword>